<dbReference type="EMBL" id="BSXU01001073">
    <property type="protein sequence ID" value="GMG23479.1"/>
    <property type="molecule type" value="Genomic_DNA"/>
</dbReference>
<organism evidence="10 11">
    <name type="scientific">Ambrosiozyma monospora</name>
    <name type="common">Yeast</name>
    <name type="synonym">Endomycopsis monosporus</name>
    <dbReference type="NCBI Taxonomy" id="43982"/>
    <lineage>
        <taxon>Eukaryota</taxon>
        <taxon>Fungi</taxon>
        <taxon>Dikarya</taxon>
        <taxon>Ascomycota</taxon>
        <taxon>Saccharomycotina</taxon>
        <taxon>Pichiomycetes</taxon>
        <taxon>Pichiales</taxon>
        <taxon>Pichiaceae</taxon>
        <taxon>Ambrosiozyma</taxon>
    </lineage>
</organism>
<keyword evidence="9" id="KW-0472">Membrane</keyword>
<dbReference type="OrthoDB" id="430354at2759"/>
<keyword evidence="5" id="KW-0812">Transmembrane</keyword>
<protein>
    <submittedName>
        <fullName evidence="10">Unnamed protein product</fullName>
    </submittedName>
</protein>
<comment type="subcellular location">
    <subcellularLocation>
        <location evidence="1">Golgi apparatus membrane</location>
        <topology evidence="1">Single-pass type II membrane protein</topology>
    </subcellularLocation>
</comment>
<dbReference type="Proteomes" id="UP001165063">
    <property type="component" value="Unassembled WGS sequence"/>
</dbReference>
<sequence length="530" mass="61215">MANIPTLLNKLRGYQHTFPIQKNYQRLAIVVLFFLVFHITFIRGNKPTENEEWPDTHPVVRLFTLFADSRPETPPLNEYIGNEKVKQKFATDNDFFFSKEYLSNLLNVDERDVKELKRKHAYFLKNVKELRFKSFASPDKHLQGDGIVIVGGGKFSWLALLNIHQLRATGCQLPVEVYLPTYNDYESQFCDTILPSMNARCVIGAKEYPSFKFHDQLKFKGFQLKIMALFASYFERVLLLDADNVVTIDPTKLFSWQTFKDTGLVVWPDSWTRTTQPRFYDIAGIKVGDRPSHGKTKDNTNPEEWDFHDFEGTLPNPTCESGMLLLDKKQTVDAMMLAFYYNIHGPDYYYPLLTQGGAGEGDKDTFIAAAYAVKQPIYMVQQSMSFLGYHDDSGYHSKALGQWDPLTPRETNRDADGECMFLHLSYPKLFPDQLKGEITRETTDGSHRKMYVSGEANKHYNFDLRMWELMTQLICDGFEPNTNSDPASVLIPQRQRLDGLKLDFIKSVDGESFCKPLHLPHLRFLRESRD</sequence>
<accession>A0A9W6YV77</accession>
<evidence type="ECO:0000256" key="1">
    <source>
        <dbReference type="ARBA" id="ARBA00004323"/>
    </source>
</evidence>
<comment type="pathway">
    <text evidence="2">Protein modification; protein glycosylation.</text>
</comment>
<evidence type="ECO:0000256" key="6">
    <source>
        <dbReference type="ARBA" id="ARBA00022968"/>
    </source>
</evidence>
<dbReference type="PANTHER" id="PTHR31646">
    <property type="entry name" value="ALPHA-1,2-MANNOSYLTRANSFERASE MNN2"/>
    <property type="match status" value="1"/>
</dbReference>
<evidence type="ECO:0000256" key="4">
    <source>
        <dbReference type="ARBA" id="ARBA00022679"/>
    </source>
</evidence>
<dbReference type="GO" id="GO:0046354">
    <property type="term" value="P:mannan biosynthetic process"/>
    <property type="evidence" value="ECO:0007669"/>
    <property type="project" value="UniProtKB-ARBA"/>
</dbReference>
<dbReference type="InterPro" id="IPR022751">
    <property type="entry name" value="Alpha_mannosyltransferase"/>
</dbReference>
<dbReference type="PANTHER" id="PTHR31646:SF1">
    <property type="entry name" value="ALPHA-1,2-MANNOSYLTRANSFERASE MNN2"/>
    <property type="match status" value="1"/>
</dbReference>
<keyword evidence="7" id="KW-1133">Transmembrane helix</keyword>
<evidence type="ECO:0000256" key="8">
    <source>
        <dbReference type="ARBA" id="ARBA00023034"/>
    </source>
</evidence>
<proteinExistence type="inferred from homology"/>
<evidence type="ECO:0000256" key="2">
    <source>
        <dbReference type="ARBA" id="ARBA00004922"/>
    </source>
</evidence>
<dbReference type="GO" id="GO:0000139">
    <property type="term" value="C:Golgi membrane"/>
    <property type="evidence" value="ECO:0007669"/>
    <property type="project" value="UniProtKB-SubCell"/>
</dbReference>
<dbReference type="AlphaFoldDB" id="A0A9W6YV77"/>
<dbReference type="InterPro" id="IPR029044">
    <property type="entry name" value="Nucleotide-diphossugar_trans"/>
</dbReference>
<evidence type="ECO:0000256" key="3">
    <source>
        <dbReference type="ARBA" id="ARBA00009105"/>
    </source>
</evidence>
<reference evidence="10" key="1">
    <citation type="submission" date="2023-04" db="EMBL/GenBank/DDBJ databases">
        <title>Ambrosiozyma monospora NBRC 1965.</title>
        <authorList>
            <person name="Ichikawa N."/>
            <person name="Sato H."/>
            <person name="Tonouchi N."/>
        </authorList>
    </citation>
    <scope>NUCLEOTIDE SEQUENCE</scope>
    <source>
        <strain evidence="10">NBRC 1965</strain>
    </source>
</reference>
<comment type="caution">
    <text evidence="10">The sequence shown here is derived from an EMBL/GenBank/DDBJ whole genome shotgun (WGS) entry which is preliminary data.</text>
</comment>
<comment type="similarity">
    <text evidence="3">Belongs to the MNN1/MNT family.</text>
</comment>
<dbReference type="Pfam" id="PF11051">
    <property type="entry name" value="Mannosyl_trans3"/>
    <property type="match status" value="1"/>
</dbReference>
<keyword evidence="4" id="KW-0808">Transferase</keyword>
<evidence type="ECO:0000313" key="11">
    <source>
        <dbReference type="Proteomes" id="UP001165063"/>
    </source>
</evidence>
<evidence type="ECO:0000313" key="10">
    <source>
        <dbReference type="EMBL" id="GMG23479.1"/>
    </source>
</evidence>
<dbReference type="SUPFAM" id="SSF53448">
    <property type="entry name" value="Nucleotide-diphospho-sugar transferases"/>
    <property type="match status" value="1"/>
</dbReference>
<evidence type="ECO:0000256" key="5">
    <source>
        <dbReference type="ARBA" id="ARBA00022692"/>
    </source>
</evidence>
<evidence type="ECO:0000256" key="7">
    <source>
        <dbReference type="ARBA" id="ARBA00022989"/>
    </source>
</evidence>
<gene>
    <name evidence="10" type="ORF">Amon01_000279900</name>
</gene>
<dbReference type="GO" id="GO:0000026">
    <property type="term" value="F:alpha-1,2-mannosyltransferase activity"/>
    <property type="evidence" value="ECO:0007669"/>
    <property type="project" value="TreeGrafter"/>
</dbReference>
<keyword evidence="11" id="KW-1185">Reference proteome</keyword>
<keyword evidence="8" id="KW-0333">Golgi apparatus</keyword>
<name>A0A9W6YV77_AMBMO</name>
<keyword evidence="6" id="KW-0735">Signal-anchor</keyword>
<evidence type="ECO:0000256" key="9">
    <source>
        <dbReference type="ARBA" id="ARBA00023136"/>
    </source>
</evidence>